<dbReference type="Gene3D" id="2.60.40.1180">
    <property type="entry name" value="Golgi alpha-mannosidase II"/>
    <property type="match status" value="1"/>
</dbReference>
<dbReference type="SUPFAM" id="SSF51445">
    <property type="entry name" value="(Trans)glycosidases"/>
    <property type="match status" value="1"/>
</dbReference>
<reference evidence="7 8" key="1">
    <citation type="submission" date="2017-02" db="EMBL/GenBank/DDBJ databases">
        <authorList>
            <person name="Peterson S.W."/>
        </authorList>
    </citation>
    <scope>NUCLEOTIDE SEQUENCE [LARGE SCALE GENOMIC DNA]</scope>
    <source>
        <strain evidence="7 8">B Ar 00.02</strain>
    </source>
</reference>
<dbReference type="Pfam" id="PF16875">
    <property type="entry name" value="Glyco_hydro_36N"/>
    <property type="match status" value="1"/>
</dbReference>
<feature type="domain" description="Glycosyl hydrolase family 36 C-terminal" evidence="5">
    <location>
        <begin position="608"/>
        <end position="689"/>
    </location>
</feature>
<keyword evidence="4 7" id="KW-0326">Glycosidase</keyword>
<evidence type="ECO:0000313" key="7">
    <source>
        <dbReference type="EMBL" id="SJM53009.1"/>
    </source>
</evidence>
<accession>A0A1R4FAS1</accession>
<protein>
    <recommendedName>
        <fullName evidence="2">alpha-galactosidase</fullName>
        <ecNumber evidence="2">3.2.1.22</ecNumber>
    </recommendedName>
</protein>
<dbReference type="EMBL" id="FUHW01000014">
    <property type="protein sequence ID" value="SJM53009.1"/>
    <property type="molecule type" value="Genomic_DNA"/>
</dbReference>
<organism evidence="7 8">
    <name type="scientific">Arthrobacter rhombi</name>
    <dbReference type="NCBI Taxonomy" id="71253"/>
    <lineage>
        <taxon>Bacteria</taxon>
        <taxon>Bacillati</taxon>
        <taxon>Actinomycetota</taxon>
        <taxon>Actinomycetes</taxon>
        <taxon>Micrococcales</taxon>
        <taxon>Micrococcaceae</taxon>
        <taxon>Arthrobacter</taxon>
    </lineage>
</organism>
<dbReference type="InterPro" id="IPR017853">
    <property type="entry name" value="GH"/>
</dbReference>
<dbReference type="InterPro" id="IPR002252">
    <property type="entry name" value="Glyco_hydro_36"/>
</dbReference>
<dbReference type="Gene3D" id="3.20.20.70">
    <property type="entry name" value="Aldolase class I"/>
    <property type="match status" value="1"/>
</dbReference>
<dbReference type="Pfam" id="PF02065">
    <property type="entry name" value="Melibiase"/>
    <property type="match status" value="1"/>
</dbReference>
<gene>
    <name evidence="7" type="ORF">FM101_03075</name>
</gene>
<dbReference type="GO" id="GO:0016052">
    <property type="term" value="P:carbohydrate catabolic process"/>
    <property type="evidence" value="ECO:0007669"/>
    <property type="project" value="InterPro"/>
</dbReference>
<evidence type="ECO:0000313" key="8">
    <source>
        <dbReference type="Proteomes" id="UP000195913"/>
    </source>
</evidence>
<keyword evidence="8" id="KW-1185">Reference proteome</keyword>
<name>A0A1R4FAS1_9MICC</name>
<dbReference type="InterPro" id="IPR013785">
    <property type="entry name" value="Aldolase_TIM"/>
</dbReference>
<dbReference type="FunFam" id="3.20.20.70:FF:000118">
    <property type="entry name" value="Alpha-galactosidase"/>
    <property type="match status" value="1"/>
</dbReference>
<dbReference type="InterPro" id="IPR013780">
    <property type="entry name" value="Glyco_hydro_b"/>
</dbReference>
<keyword evidence="3 7" id="KW-0378">Hydrolase</keyword>
<dbReference type="AlphaFoldDB" id="A0A1R4FAS1"/>
<evidence type="ECO:0000259" key="6">
    <source>
        <dbReference type="Pfam" id="PF16875"/>
    </source>
</evidence>
<dbReference type="EC" id="3.2.1.22" evidence="2"/>
<evidence type="ECO:0000259" key="5">
    <source>
        <dbReference type="Pfam" id="PF16874"/>
    </source>
</evidence>
<evidence type="ECO:0000256" key="1">
    <source>
        <dbReference type="ARBA" id="ARBA00001255"/>
    </source>
</evidence>
<evidence type="ECO:0000256" key="3">
    <source>
        <dbReference type="ARBA" id="ARBA00022801"/>
    </source>
</evidence>
<dbReference type="InterPro" id="IPR000111">
    <property type="entry name" value="Glyco_hydro_27/36_CS"/>
</dbReference>
<feature type="domain" description="Glycosyl hydrolase family 36 N-terminal" evidence="6">
    <location>
        <begin position="19"/>
        <end position="241"/>
    </location>
</feature>
<dbReference type="Pfam" id="PF16874">
    <property type="entry name" value="Glyco_hydro_36C"/>
    <property type="match status" value="1"/>
</dbReference>
<dbReference type="InterPro" id="IPR031704">
    <property type="entry name" value="Glyco_hydro_36_N"/>
</dbReference>
<dbReference type="PANTHER" id="PTHR43053:SF3">
    <property type="entry name" value="ALPHA-GALACTOSIDASE C-RELATED"/>
    <property type="match status" value="1"/>
</dbReference>
<dbReference type="PANTHER" id="PTHR43053">
    <property type="entry name" value="GLYCOSIDASE FAMILY 31"/>
    <property type="match status" value="1"/>
</dbReference>
<dbReference type="CDD" id="cd14791">
    <property type="entry name" value="GH36"/>
    <property type="match status" value="1"/>
</dbReference>
<dbReference type="RefSeq" id="WP_086995254.1">
    <property type="nucleotide sequence ID" value="NZ_FUHW01000014.1"/>
</dbReference>
<dbReference type="InterPro" id="IPR038417">
    <property type="entry name" value="Alpga-gal_N_sf"/>
</dbReference>
<dbReference type="InterPro" id="IPR050985">
    <property type="entry name" value="Alpha-glycosidase_related"/>
</dbReference>
<proteinExistence type="predicted"/>
<comment type="catalytic activity">
    <reaction evidence="1">
        <text>Hydrolysis of terminal, non-reducing alpha-D-galactose residues in alpha-D-galactosides, including galactose oligosaccharides, galactomannans and galactolipids.</text>
        <dbReference type="EC" id="3.2.1.22"/>
    </reaction>
</comment>
<dbReference type="Proteomes" id="UP000195913">
    <property type="component" value="Unassembled WGS sequence"/>
</dbReference>
<evidence type="ECO:0000256" key="4">
    <source>
        <dbReference type="ARBA" id="ARBA00023295"/>
    </source>
</evidence>
<dbReference type="PRINTS" id="PR00743">
    <property type="entry name" value="GLHYDRLASE36"/>
</dbReference>
<dbReference type="GO" id="GO:0004557">
    <property type="term" value="F:alpha-galactosidase activity"/>
    <property type="evidence" value="ECO:0007669"/>
    <property type="project" value="UniProtKB-EC"/>
</dbReference>
<dbReference type="InterPro" id="IPR031705">
    <property type="entry name" value="Glyco_hydro_36_C"/>
</dbReference>
<dbReference type="Gene3D" id="2.70.98.60">
    <property type="entry name" value="alpha-galactosidase from lactobacil brevis"/>
    <property type="match status" value="1"/>
</dbReference>
<dbReference type="PROSITE" id="PS00512">
    <property type="entry name" value="ALPHA_GALACTOSIDASE"/>
    <property type="match status" value="1"/>
</dbReference>
<sequence>MSLHSLSGHGVALILQTAGDPAVVHFGADPGDPPEQESTGPVLHSNYDHPLTLPLWPQASAGWAGTPFLEGGRGGRDTSVSFANPRVTTGESQLTLSTTDAQTGLKLATDLELLPGGLLRLRHTLTNIGEDGYEVRALNAMLPVGQQATELLDTAGRWSRERSEQRLPFGIGTHARTGRRGRTGHDAPLLLAAGTPGFANRRGELWAAHLGWSGNSTVFAERSTNPSHLLGAGELPGTGEIVLETGQSHISPWVYFAYSDTGLDGVSARFHTYLRSRANHPRRTRPVVLNTWEAVYFQHDLSELISLAEAAAEAGVERFVLDDGWFGSRRDDTSGLGDWQVSPQVWPEGLTPLISQVNALGMEFGLWVEPEMANPDSELATGHPDWLCRARGDQLAPTWRNQYVVDLTIPAAYAHIFTALDTVLTDAERAGTPIAFLKWDQNRDQTDMASAGRPSQHRQTLAAYTLMDELKAAHSGLEIEACSSGGARVDLGVLEHADRVWASDSNDALERQHIQELTQRLLPPELVGQHIGPATAHTSGRTHALAFRGITALFGHFGLEWDIREAQGADRQTLHQLVGLYRKHRRLLHSGVSVRADLGDDAFSLYGTVAADGSEALYAFALLRSSVGVGPGVMALPGLRPEKTYRVSAIVPGNEPGTFIHREPPAWLNNGFVATGNYLSTVGLALPALNPERAILLHAEALEAL</sequence>
<evidence type="ECO:0000256" key="2">
    <source>
        <dbReference type="ARBA" id="ARBA00012755"/>
    </source>
</evidence>